<protein>
    <submittedName>
        <fullName evidence="7">Uncharacterized protein</fullName>
    </submittedName>
</protein>
<dbReference type="EMBL" id="LNZH02000111">
    <property type="protein sequence ID" value="OCB90968.1"/>
    <property type="molecule type" value="Genomic_DNA"/>
</dbReference>
<keyword evidence="3 6" id="KW-1133">Transmembrane helix</keyword>
<gene>
    <name evidence="7" type="ORF">A7U60_g1776</name>
</gene>
<dbReference type="Pfam" id="PF07264">
    <property type="entry name" value="EI24"/>
    <property type="match status" value="1"/>
</dbReference>
<dbReference type="PANTHER" id="PTHR34292">
    <property type="entry name" value="OUTER SPORE WALL PROTEIN LDS1"/>
    <property type="match status" value="1"/>
</dbReference>
<evidence type="ECO:0000313" key="7">
    <source>
        <dbReference type="EMBL" id="OCB90968.1"/>
    </source>
</evidence>
<evidence type="ECO:0000256" key="4">
    <source>
        <dbReference type="ARBA" id="ARBA00023136"/>
    </source>
</evidence>
<dbReference type="InterPro" id="IPR052786">
    <property type="entry name" value="Spore_wall_assembly"/>
</dbReference>
<accession>A0A9Q5I3D8</accession>
<dbReference type="AlphaFoldDB" id="A0A9Q5I3D8"/>
<name>A0A9Q5I3D8_SANBA</name>
<keyword evidence="4 6" id="KW-0472">Membrane</keyword>
<comment type="subcellular location">
    <subcellularLocation>
        <location evidence="1">Membrane</location>
        <topology evidence="1">Multi-pass membrane protein</topology>
    </subcellularLocation>
</comment>
<evidence type="ECO:0000256" key="1">
    <source>
        <dbReference type="ARBA" id="ARBA00004141"/>
    </source>
</evidence>
<sequence>MSTNTIGTSQHDPTNTDISRTVRNERLAFPPIYVVVGAYRLLTDKNLYVPTWEKSHAKEVIDIAYPTLRGLQAAFTFNVQRKFVEIFLRNSPRVTGLSNDTLFGYQLPFSITTYATLLFLSDQITYIIRVFLAKNLRIARDRAWDHTVRSRGKGPEFWGPYVEEFAVPPNLRQKGESTWESFAGSFIGRFFIRRAVLLPLNFYPFVGIAVGAYLKAVGAARHLHRRYFEAKKMTKDQISIFVKERKPQYISFGFAASLLEGLPIVGLVFSISNRAGAAMWAHDLEKRQHEFASGQLSPIMPTPNPDTELRPMVGGWQDADPDSAMKKEL</sequence>
<evidence type="ECO:0000256" key="3">
    <source>
        <dbReference type="ARBA" id="ARBA00022989"/>
    </source>
</evidence>
<keyword evidence="2 6" id="KW-0812">Transmembrane</keyword>
<organism evidence="7 8">
    <name type="scientific">Sanghuangporus baumii</name>
    <name type="common">Phellinus baumii</name>
    <dbReference type="NCBI Taxonomy" id="108892"/>
    <lineage>
        <taxon>Eukaryota</taxon>
        <taxon>Fungi</taxon>
        <taxon>Dikarya</taxon>
        <taxon>Basidiomycota</taxon>
        <taxon>Agaricomycotina</taxon>
        <taxon>Agaricomycetes</taxon>
        <taxon>Hymenochaetales</taxon>
        <taxon>Hymenochaetaceae</taxon>
        <taxon>Sanghuangporus</taxon>
    </lineage>
</organism>
<comment type="caution">
    <text evidence="7">The sequence shown here is derived from an EMBL/GenBank/DDBJ whole genome shotgun (WGS) entry which is preliminary data.</text>
</comment>
<evidence type="ECO:0000256" key="6">
    <source>
        <dbReference type="SAM" id="Phobius"/>
    </source>
</evidence>
<dbReference type="InterPro" id="IPR059112">
    <property type="entry name" value="CysZ/EI24"/>
</dbReference>
<dbReference type="OrthoDB" id="10012223at2759"/>
<feature type="region of interest" description="Disordered" evidence="5">
    <location>
        <begin position="309"/>
        <end position="329"/>
    </location>
</feature>
<proteinExistence type="predicted"/>
<feature type="transmembrane region" description="Helical" evidence="6">
    <location>
        <begin position="111"/>
        <end position="132"/>
    </location>
</feature>
<dbReference type="PANTHER" id="PTHR34292:SF2">
    <property type="entry name" value="OUTER SPORE WALL PROTEIN LDS1"/>
    <property type="match status" value="1"/>
</dbReference>
<reference evidence="7" key="1">
    <citation type="submission" date="2016-06" db="EMBL/GenBank/DDBJ databases">
        <title>Draft Genome sequence of the fungus Inonotus baumii.</title>
        <authorList>
            <person name="Zhu H."/>
            <person name="Lin W."/>
        </authorList>
    </citation>
    <scope>NUCLEOTIDE SEQUENCE</scope>
    <source>
        <strain evidence="7">821</strain>
    </source>
</reference>
<feature type="transmembrane region" description="Helical" evidence="6">
    <location>
        <begin position="195"/>
        <end position="214"/>
    </location>
</feature>
<evidence type="ECO:0000313" key="8">
    <source>
        <dbReference type="Proteomes" id="UP000757232"/>
    </source>
</evidence>
<keyword evidence="8" id="KW-1185">Reference proteome</keyword>
<evidence type="ECO:0000256" key="5">
    <source>
        <dbReference type="SAM" id="MobiDB-lite"/>
    </source>
</evidence>
<dbReference type="Proteomes" id="UP000757232">
    <property type="component" value="Unassembled WGS sequence"/>
</dbReference>
<evidence type="ECO:0000256" key="2">
    <source>
        <dbReference type="ARBA" id="ARBA00022692"/>
    </source>
</evidence>
<feature type="transmembrane region" description="Helical" evidence="6">
    <location>
        <begin position="249"/>
        <end position="269"/>
    </location>
</feature>